<organism evidence="5 6">
    <name type="scientific">Helianthus annuus</name>
    <name type="common">Common sunflower</name>
    <dbReference type="NCBI Taxonomy" id="4232"/>
    <lineage>
        <taxon>Eukaryota</taxon>
        <taxon>Viridiplantae</taxon>
        <taxon>Streptophyta</taxon>
        <taxon>Embryophyta</taxon>
        <taxon>Tracheophyta</taxon>
        <taxon>Spermatophyta</taxon>
        <taxon>Magnoliopsida</taxon>
        <taxon>eudicotyledons</taxon>
        <taxon>Gunneridae</taxon>
        <taxon>Pentapetalae</taxon>
        <taxon>asterids</taxon>
        <taxon>campanulids</taxon>
        <taxon>Asterales</taxon>
        <taxon>Asteraceae</taxon>
        <taxon>Asteroideae</taxon>
        <taxon>Heliantheae alliance</taxon>
        <taxon>Heliantheae</taxon>
        <taxon>Helianthus</taxon>
    </lineage>
</organism>
<dbReference type="PROSITE" id="PS00678">
    <property type="entry name" value="WD_REPEATS_1"/>
    <property type="match status" value="1"/>
</dbReference>
<evidence type="ECO:0000313" key="6">
    <source>
        <dbReference type="Proteomes" id="UP000215914"/>
    </source>
</evidence>
<gene>
    <name evidence="5" type="ORF">HanXRQr2_Chr05g0207181</name>
</gene>
<keyword evidence="6" id="KW-1185">Reference proteome</keyword>
<dbReference type="InterPro" id="IPR045241">
    <property type="entry name" value="Prp46/PLRG1-like"/>
</dbReference>
<dbReference type="SUPFAM" id="SSF50978">
    <property type="entry name" value="WD40 repeat-like"/>
    <property type="match status" value="1"/>
</dbReference>
<comment type="similarity">
    <text evidence="3">Belongs to the WD repeat PRL1/PRL2 family.</text>
</comment>
<dbReference type="PROSITE" id="PS50082">
    <property type="entry name" value="WD_REPEATS_2"/>
    <property type="match status" value="1"/>
</dbReference>
<dbReference type="PROSITE" id="PS50294">
    <property type="entry name" value="WD_REPEATS_REGION"/>
    <property type="match status" value="1"/>
</dbReference>
<dbReference type="GO" id="GO:0000398">
    <property type="term" value="P:mRNA splicing, via spliceosome"/>
    <property type="evidence" value="ECO:0007669"/>
    <property type="project" value="InterPro"/>
</dbReference>
<evidence type="ECO:0000256" key="4">
    <source>
        <dbReference type="PROSITE-ProRule" id="PRU00221"/>
    </source>
</evidence>
<feature type="repeat" description="WD" evidence="4">
    <location>
        <begin position="6"/>
        <end position="40"/>
    </location>
</feature>
<dbReference type="InterPro" id="IPR019775">
    <property type="entry name" value="WD40_repeat_CS"/>
</dbReference>
<dbReference type="Pfam" id="PF00400">
    <property type="entry name" value="WD40"/>
    <property type="match status" value="1"/>
</dbReference>
<accession>A0A9K3IYD7</accession>
<dbReference type="EMBL" id="MNCJ02000320">
    <property type="protein sequence ID" value="KAF5805263.1"/>
    <property type="molecule type" value="Genomic_DNA"/>
</dbReference>
<dbReference type="AlphaFoldDB" id="A0A9K3IYD7"/>
<dbReference type="PANTHER" id="PTHR19923:SF0">
    <property type="entry name" value="PLEIOTROPIC REGULATOR 1"/>
    <property type="match status" value="1"/>
</dbReference>
<dbReference type="InterPro" id="IPR036322">
    <property type="entry name" value="WD40_repeat_dom_sf"/>
</dbReference>
<evidence type="ECO:0000256" key="2">
    <source>
        <dbReference type="ARBA" id="ARBA00022737"/>
    </source>
</evidence>
<reference evidence="5" key="1">
    <citation type="journal article" date="2017" name="Nature">
        <title>The sunflower genome provides insights into oil metabolism, flowering and Asterid evolution.</title>
        <authorList>
            <person name="Badouin H."/>
            <person name="Gouzy J."/>
            <person name="Grassa C.J."/>
            <person name="Murat F."/>
            <person name="Staton S.E."/>
            <person name="Cottret L."/>
            <person name="Lelandais-Briere C."/>
            <person name="Owens G.L."/>
            <person name="Carrere S."/>
            <person name="Mayjonade B."/>
            <person name="Legrand L."/>
            <person name="Gill N."/>
            <person name="Kane N.C."/>
            <person name="Bowers J.E."/>
            <person name="Hubner S."/>
            <person name="Bellec A."/>
            <person name="Berard A."/>
            <person name="Berges H."/>
            <person name="Blanchet N."/>
            <person name="Boniface M.C."/>
            <person name="Brunel D."/>
            <person name="Catrice O."/>
            <person name="Chaidir N."/>
            <person name="Claudel C."/>
            <person name="Donnadieu C."/>
            <person name="Faraut T."/>
            <person name="Fievet G."/>
            <person name="Helmstetter N."/>
            <person name="King M."/>
            <person name="Knapp S.J."/>
            <person name="Lai Z."/>
            <person name="Le Paslier M.C."/>
            <person name="Lippi Y."/>
            <person name="Lorenzon L."/>
            <person name="Mandel J.R."/>
            <person name="Marage G."/>
            <person name="Marchand G."/>
            <person name="Marquand E."/>
            <person name="Bret-Mestries E."/>
            <person name="Morien E."/>
            <person name="Nambeesan S."/>
            <person name="Nguyen T."/>
            <person name="Pegot-Espagnet P."/>
            <person name="Pouilly N."/>
            <person name="Raftis F."/>
            <person name="Sallet E."/>
            <person name="Schiex T."/>
            <person name="Thomas J."/>
            <person name="Vandecasteele C."/>
            <person name="Vares D."/>
            <person name="Vear F."/>
            <person name="Vautrin S."/>
            <person name="Crespi M."/>
            <person name="Mangin B."/>
            <person name="Burke J.M."/>
            <person name="Salse J."/>
            <person name="Munos S."/>
            <person name="Vincourt P."/>
            <person name="Rieseberg L.H."/>
            <person name="Langlade N.B."/>
        </authorList>
    </citation>
    <scope>NUCLEOTIDE SEQUENCE</scope>
    <source>
        <tissue evidence="5">Leaves</tissue>
    </source>
</reference>
<evidence type="ECO:0000313" key="5">
    <source>
        <dbReference type="EMBL" id="KAF5805263.1"/>
    </source>
</evidence>
<dbReference type="InterPro" id="IPR001680">
    <property type="entry name" value="WD40_rpt"/>
</dbReference>
<protein>
    <submittedName>
        <fullName evidence="5">Transcription factor WD40-like family</fullName>
    </submittedName>
</protein>
<dbReference type="Gene3D" id="2.130.10.10">
    <property type="entry name" value="YVTN repeat-like/Quinoprotein amine dehydrogenase"/>
    <property type="match status" value="1"/>
</dbReference>
<sequence length="63" mass="7080">MQIHALSGHGNTVCSVFTRPTDPQVVIGSHDSTIKFWDLRYEYIPLIGSDDARYTLLGVPNFE</sequence>
<dbReference type="Proteomes" id="UP000215914">
    <property type="component" value="Unassembled WGS sequence"/>
</dbReference>
<evidence type="ECO:0000256" key="1">
    <source>
        <dbReference type="ARBA" id="ARBA00022574"/>
    </source>
</evidence>
<evidence type="ECO:0000256" key="3">
    <source>
        <dbReference type="ARBA" id="ARBA00025726"/>
    </source>
</evidence>
<keyword evidence="1 4" id="KW-0853">WD repeat</keyword>
<dbReference type="InterPro" id="IPR015943">
    <property type="entry name" value="WD40/YVTN_repeat-like_dom_sf"/>
</dbReference>
<reference evidence="5" key="2">
    <citation type="submission" date="2020-06" db="EMBL/GenBank/DDBJ databases">
        <title>Helianthus annuus Genome sequencing and assembly Release 2.</title>
        <authorList>
            <person name="Gouzy J."/>
            <person name="Langlade N."/>
            <person name="Munos S."/>
        </authorList>
    </citation>
    <scope>NUCLEOTIDE SEQUENCE</scope>
    <source>
        <tissue evidence="5">Leaves</tissue>
    </source>
</reference>
<dbReference type="PANTHER" id="PTHR19923">
    <property type="entry name" value="WD40 REPEAT PROTEINPRL1/PRL2-RELATED"/>
    <property type="match status" value="1"/>
</dbReference>
<name>A0A9K3IYD7_HELAN</name>
<keyword evidence="2" id="KW-0677">Repeat</keyword>
<comment type="caution">
    <text evidence="5">The sequence shown here is derived from an EMBL/GenBank/DDBJ whole genome shotgun (WGS) entry which is preliminary data.</text>
</comment>
<dbReference type="Gramene" id="mRNA:HanXRQr2_Chr05g0207181">
    <property type="protein sequence ID" value="mRNA:HanXRQr2_Chr05g0207181"/>
    <property type="gene ID" value="HanXRQr2_Chr05g0207181"/>
</dbReference>
<proteinExistence type="inferred from homology"/>